<dbReference type="STRING" id="490622.A0A395NQG6"/>
<protein>
    <submittedName>
        <fullName evidence="1">Uncharacterized protein</fullName>
    </submittedName>
</protein>
<feature type="non-terminal residue" evidence="1">
    <location>
        <position position="278"/>
    </location>
</feature>
<sequence>MSTPGYTELKVGSLGFDEFPRSFCLSHSPESIKTATTPGTPEDVRSVFDENISAPHASSATRATAALRAFTHRPNDSISSISDFATATGGSKPILGGDIPRFTGNYGFGNQTSQIWAPPSTRVDRSNAVDRQGVAHLRWASSDTHMNRQEPYTGHESPISRLPSFMANQNHLPTTLSSHANAGHRNKAEIAIEQPFARQPFARREQYHHDAEDFSVRRHVSIASIKSDSSFDLTELHNTMISSTYSDTNVEQPLGIDILRLSPPKVHPIRQPIPPPPP</sequence>
<dbReference type="Proteomes" id="UP000266272">
    <property type="component" value="Unassembled WGS sequence"/>
</dbReference>
<keyword evidence="2" id="KW-1185">Reference proteome</keyword>
<name>A0A395NQG6_TRIAR</name>
<accession>A0A395NQG6</accession>
<proteinExistence type="predicted"/>
<gene>
    <name evidence="1" type="ORF">TARUN_3906</name>
</gene>
<evidence type="ECO:0000313" key="1">
    <source>
        <dbReference type="EMBL" id="RFU78312.1"/>
    </source>
</evidence>
<evidence type="ECO:0000313" key="2">
    <source>
        <dbReference type="Proteomes" id="UP000266272"/>
    </source>
</evidence>
<dbReference type="EMBL" id="PXOA01000216">
    <property type="protein sequence ID" value="RFU78312.1"/>
    <property type="molecule type" value="Genomic_DNA"/>
</dbReference>
<organism evidence="1 2">
    <name type="scientific">Trichoderma arundinaceum</name>
    <dbReference type="NCBI Taxonomy" id="490622"/>
    <lineage>
        <taxon>Eukaryota</taxon>
        <taxon>Fungi</taxon>
        <taxon>Dikarya</taxon>
        <taxon>Ascomycota</taxon>
        <taxon>Pezizomycotina</taxon>
        <taxon>Sordariomycetes</taxon>
        <taxon>Hypocreomycetidae</taxon>
        <taxon>Hypocreales</taxon>
        <taxon>Hypocreaceae</taxon>
        <taxon>Trichoderma</taxon>
    </lineage>
</organism>
<reference evidence="1 2" key="1">
    <citation type="journal article" date="2018" name="PLoS Pathog.">
        <title>Evolution of structural diversity of trichothecenes, a family of toxins produced by plant pathogenic and entomopathogenic fungi.</title>
        <authorList>
            <person name="Proctor R.H."/>
            <person name="McCormick S.P."/>
            <person name="Kim H.S."/>
            <person name="Cardoza R.E."/>
            <person name="Stanley A.M."/>
            <person name="Lindo L."/>
            <person name="Kelly A."/>
            <person name="Brown D.W."/>
            <person name="Lee T."/>
            <person name="Vaughan M.M."/>
            <person name="Alexander N.J."/>
            <person name="Busman M."/>
            <person name="Gutierrez S."/>
        </authorList>
    </citation>
    <scope>NUCLEOTIDE SEQUENCE [LARGE SCALE GENOMIC DNA]</scope>
    <source>
        <strain evidence="1 2">IBT 40837</strain>
    </source>
</reference>
<comment type="caution">
    <text evidence="1">The sequence shown here is derived from an EMBL/GenBank/DDBJ whole genome shotgun (WGS) entry which is preliminary data.</text>
</comment>
<dbReference type="AlphaFoldDB" id="A0A395NQG6"/>